<keyword evidence="20" id="KW-1185">Reference proteome</keyword>
<feature type="site" description="Interaction with the cone snail toxin Con-ikot-ikot" evidence="14">
    <location>
        <position position="705"/>
    </location>
</feature>
<keyword evidence="15" id="KW-1015">Disulfide bond</keyword>
<dbReference type="Pfam" id="PF10613">
    <property type="entry name" value="Lig_chan-Glu_bd"/>
    <property type="match status" value="1"/>
</dbReference>
<dbReference type="AlphaFoldDB" id="A0A7R9QQV2"/>
<dbReference type="GO" id="GO:0038023">
    <property type="term" value="F:signaling receptor activity"/>
    <property type="evidence" value="ECO:0007669"/>
    <property type="project" value="InterPro"/>
</dbReference>
<evidence type="ECO:0000256" key="6">
    <source>
        <dbReference type="ARBA" id="ARBA00022989"/>
    </source>
</evidence>
<keyword evidence="12" id="KW-0407">Ion channel</keyword>
<accession>A0A7R9QQV2</accession>
<evidence type="ECO:0000256" key="1">
    <source>
        <dbReference type="ARBA" id="ARBA00004651"/>
    </source>
</evidence>
<dbReference type="PRINTS" id="PR00177">
    <property type="entry name" value="NMDARECEPTOR"/>
</dbReference>
<dbReference type="InterPro" id="IPR019594">
    <property type="entry name" value="Glu/Gly-bd"/>
</dbReference>
<dbReference type="EMBL" id="CAJPVJ010008940">
    <property type="protein sequence ID" value="CAG2172246.1"/>
    <property type="molecule type" value="Genomic_DNA"/>
</dbReference>
<keyword evidence="7" id="KW-0406">Ion transport</keyword>
<feature type="domain" description="Ionotropic glutamate receptor L-glutamate and glycine-binding" evidence="18">
    <location>
        <begin position="326"/>
        <end position="393"/>
    </location>
</feature>
<comment type="subcellular location">
    <subcellularLocation>
        <location evidence="1">Cell membrane</location>
        <topology evidence="1">Multi-pass membrane protein</topology>
    </subcellularLocation>
</comment>
<dbReference type="Gene3D" id="3.40.190.10">
    <property type="entry name" value="Periplasmic binding protein-like II"/>
    <property type="match status" value="2"/>
</dbReference>
<keyword evidence="9" id="KW-0675">Receptor</keyword>
<evidence type="ECO:0000259" key="17">
    <source>
        <dbReference type="SMART" id="SM00079"/>
    </source>
</evidence>
<dbReference type="Gene3D" id="3.40.50.2300">
    <property type="match status" value="2"/>
</dbReference>
<evidence type="ECO:0000256" key="8">
    <source>
        <dbReference type="ARBA" id="ARBA00023136"/>
    </source>
</evidence>
<sequence>MGIATISTTYQLGSGITHWRNLDDNEKQYLIHVNQPGDTIPLMVKDLAIHYNYKTILVYYDQSFPLDHKQKTLLVNTKTKHVIRLLEGTTVEQYSRQLADIKKAKLQNYIIFGSIDTLNKVIEAANENEMFDKQNKWHFVTKTKGKLMCNTCKKIEVMFSQPLKTRLHDYELNTTLENIDNTDKVDSYFYHDLTRFTLEMVDDLINTSWPQSITFPKCGKHTDKEQRAERVGWGLAQHLTNELMYGMFGRFVFGSYKIGNNYQEISMRTNKVVISADSKNKNTKISEWEYEGHTGTLVFSSAVERLSAGETSAKPHYRIVTIIQPPFVMKNPDNKSEGKDAYYGYCIDLLEEILNHTEPVQLFTYEIYTTNEFGRKDPNDDKKWTGMIGELHENKSDIALGPISVMAERETVVDFTVPYYDLVGITILMKKPSVPSHLFKFLTVLETNVWLCILAAYFFTSFLMYLFDRLSPYSYHNNKEKYKDDDEKREFTLKECLWFCMTSLTPQGGGEAPRNLSGRLVAATWWLFGFIIIASYTANLAAFLTVSRLDSPIESLDDLAKQYKIKYAPQEGTSSSTYFERMAGIEERFYEIWKDMSLNDSLSENERAKLAVWDYPVSDKYTKIWAQIQEAKQPKSWFEGVEKVKTSSKPNEGFAFIAEATMIKYAVMTNCDLQSVGNEFSRKPLALAVRQNSDLKDKLSSAILKLLNQRRLESLKEKWWNKNPEKKDCQDTKKQSDGISINNIGGVFIVIFIGVVLACITLAIEYWYFKGKRDGSKVVAIKEYGNAVRNAHNGSGPMGHMGHAMPPMGPTMGPMAIRH</sequence>
<evidence type="ECO:0000256" key="7">
    <source>
        <dbReference type="ARBA" id="ARBA00023065"/>
    </source>
</evidence>
<feature type="transmembrane region" description="Helical" evidence="16">
    <location>
        <begin position="523"/>
        <end position="546"/>
    </location>
</feature>
<dbReference type="Gene3D" id="1.10.287.70">
    <property type="match status" value="1"/>
</dbReference>
<gene>
    <name evidence="19" type="ORF">ONB1V03_LOCUS11704</name>
</gene>
<name>A0A7R9QQV2_9ACAR</name>
<feature type="binding site" evidence="13">
    <location>
        <position position="402"/>
    </location>
    <ligand>
        <name>L-glutamate</name>
        <dbReference type="ChEBI" id="CHEBI:29985"/>
    </ligand>
</feature>
<feature type="domain" description="Ionotropic glutamate receptor C-terminal" evidence="17">
    <location>
        <begin position="316"/>
        <end position="722"/>
    </location>
</feature>
<keyword evidence="4" id="KW-1003">Cell membrane</keyword>
<feature type="site" description="Crucial to convey clamshell closure to channel opening" evidence="14">
    <location>
        <position position="553"/>
    </location>
</feature>
<proteinExistence type="inferred from homology"/>
<dbReference type="PANTHER" id="PTHR18966">
    <property type="entry name" value="IONOTROPIC GLUTAMATE RECEPTOR"/>
    <property type="match status" value="1"/>
</dbReference>
<evidence type="ECO:0000256" key="16">
    <source>
        <dbReference type="SAM" id="Phobius"/>
    </source>
</evidence>
<reference evidence="19" key="1">
    <citation type="submission" date="2020-11" db="EMBL/GenBank/DDBJ databases">
        <authorList>
            <person name="Tran Van P."/>
        </authorList>
    </citation>
    <scope>NUCLEOTIDE SEQUENCE</scope>
</reference>
<keyword evidence="6 16" id="KW-1133">Transmembrane helix</keyword>
<keyword evidence="5 16" id="KW-0812">Transmembrane</keyword>
<keyword evidence="11" id="KW-1071">Ligand-gated ion channel</keyword>
<evidence type="ECO:0000256" key="9">
    <source>
        <dbReference type="ARBA" id="ARBA00023170"/>
    </source>
</evidence>
<dbReference type="InterPro" id="IPR015683">
    <property type="entry name" value="Ionotropic_Glu_rcpt"/>
</dbReference>
<dbReference type="FunFam" id="3.40.190.10:FF:000024">
    <property type="entry name" value="Glutamate receptor, ionotropic, delta 1"/>
    <property type="match status" value="1"/>
</dbReference>
<dbReference type="Pfam" id="PF00060">
    <property type="entry name" value="Lig_chan"/>
    <property type="match status" value="1"/>
</dbReference>
<dbReference type="SUPFAM" id="SSF53822">
    <property type="entry name" value="Periplasmic binding protein-like I"/>
    <property type="match status" value="1"/>
</dbReference>
<keyword evidence="3" id="KW-0813">Transport</keyword>
<dbReference type="FunFam" id="1.10.287.70:FF:000080">
    <property type="entry name" value="Glutamate receptor ionotropic, kainate"/>
    <property type="match status" value="1"/>
</dbReference>
<dbReference type="SMART" id="SM00079">
    <property type="entry name" value="PBPe"/>
    <property type="match status" value="1"/>
</dbReference>
<evidence type="ECO:0000259" key="18">
    <source>
        <dbReference type="SMART" id="SM00918"/>
    </source>
</evidence>
<protein>
    <submittedName>
        <fullName evidence="19">Uncharacterized protein</fullName>
    </submittedName>
</protein>
<evidence type="ECO:0000256" key="5">
    <source>
        <dbReference type="ARBA" id="ARBA00022692"/>
    </source>
</evidence>
<feature type="binding site" evidence="13">
    <location>
        <position position="659"/>
    </location>
    <ligand>
        <name>L-glutamate</name>
        <dbReference type="ChEBI" id="CHEBI:29985"/>
    </ligand>
</feature>
<dbReference type="InterPro" id="IPR001320">
    <property type="entry name" value="Iontro_rcpt_C"/>
</dbReference>
<dbReference type="InterPro" id="IPR001508">
    <property type="entry name" value="Iono_Glu_rcpt_met"/>
</dbReference>
<dbReference type="GO" id="GO:0015276">
    <property type="term" value="F:ligand-gated monoatomic ion channel activity"/>
    <property type="evidence" value="ECO:0007669"/>
    <property type="project" value="InterPro"/>
</dbReference>
<evidence type="ECO:0000256" key="10">
    <source>
        <dbReference type="ARBA" id="ARBA00023180"/>
    </source>
</evidence>
<dbReference type="Proteomes" id="UP000728032">
    <property type="component" value="Unassembled WGS sequence"/>
</dbReference>
<evidence type="ECO:0000313" key="20">
    <source>
        <dbReference type="Proteomes" id="UP000728032"/>
    </source>
</evidence>
<dbReference type="SUPFAM" id="SSF81324">
    <property type="entry name" value="Voltage-gated potassium channels"/>
    <property type="match status" value="1"/>
</dbReference>
<evidence type="ECO:0000256" key="3">
    <source>
        <dbReference type="ARBA" id="ARBA00022448"/>
    </source>
</evidence>
<evidence type="ECO:0000313" key="19">
    <source>
        <dbReference type="EMBL" id="CAD7655059.1"/>
    </source>
</evidence>
<evidence type="ECO:0000256" key="14">
    <source>
        <dbReference type="PIRSR" id="PIRSR601508-2"/>
    </source>
</evidence>
<organism evidence="19">
    <name type="scientific">Oppiella nova</name>
    <dbReference type="NCBI Taxonomy" id="334625"/>
    <lineage>
        <taxon>Eukaryota</taxon>
        <taxon>Metazoa</taxon>
        <taxon>Ecdysozoa</taxon>
        <taxon>Arthropoda</taxon>
        <taxon>Chelicerata</taxon>
        <taxon>Arachnida</taxon>
        <taxon>Acari</taxon>
        <taxon>Acariformes</taxon>
        <taxon>Sarcoptiformes</taxon>
        <taxon>Oribatida</taxon>
        <taxon>Brachypylina</taxon>
        <taxon>Oppioidea</taxon>
        <taxon>Oppiidae</taxon>
        <taxon>Oppiella</taxon>
    </lineage>
</organism>
<dbReference type="CDD" id="cd13717">
    <property type="entry name" value="PBP2_iGluR_putative"/>
    <property type="match status" value="1"/>
</dbReference>
<dbReference type="InterPro" id="IPR028082">
    <property type="entry name" value="Peripla_BP_I"/>
</dbReference>
<evidence type="ECO:0000256" key="12">
    <source>
        <dbReference type="ARBA" id="ARBA00023303"/>
    </source>
</evidence>
<feature type="transmembrane region" description="Helical" evidence="16">
    <location>
        <begin position="448"/>
        <end position="467"/>
    </location>
</feature>
<dbReference type="FunFam" id="3.40.190.10:FF:000160">
    <property type="entry name" value="GLutamate Receptor family (AMPA)"/>
    <property type="match status" value="1"/>
</dbReference>
<dbReference type="OrthoDB" id="5984008at2759"/>
<comment type="similarity">
    <text evidence="2">Belongs to the glutamate-gated ion channel (TC 1.A.10.1) family.</text>
</comment>
<evidence type="ECO:0000256" key="11">
    <source>
        <dbReference type="ARBA" id="ARBA00023286"/>
    </source>
</evidence>
<evidence type="ECO:0000256" key="13">
    <source>
        <dbReference type="PIRSR" id="PIRSR601508-1"/>
    </source>
</evidence>
<feature type="binding site" evidence="13">
    <location>
        <position position="575"/>
    </location>
    <ligand>
        <name>L-glutamate</name>
        <dbReference type="ChEBI" id="CHEBI:29985"/>
    </ligand>
</feature>
<evidence type="ECO:0000256" key="4">
    <source>
        <dbReference type="ARBA" id="ARBA00022475"/>
    </source>
</evidence>
<dbReference type="SMART" id="SM00918">
    <property type="entry name" value="Lig_chan-Glu_bd"/>
    <property type="match status" value="1"/>
</dbReference>
<feature type="binding site" evidence="13">
    <location>
        <position position="574"/>
    </location>
    <ligand>
        <name>L-glutamate</name>
        <dbReference type="ChEBI" id="CHEBI:29985"/>
    </ligand>
</feature>
<evidence type="ECO:0000256" key="15">
    <source>
        <dbReference type="PIRSR" id="PIRSR601508-3"/>
    </source>
</evidence>
<dbReference type="SUPFAM" id="SSF53850">
    <property type="entry name" value="Periplasmic binding protein-like II"/>
    <property type="match status" value="1"/>
</dbReference>
<keyword evidence="8 16" id="KW-0472">Membrane</keyword>
<dbReference type="EMBL" id="OC923765">
    <property type="protein sequence ID" value="CAD7655059.1"/>
    <property type="molecule type" value="Genomic_DNA"/>
</dbReference>
<dbReference type="GO" id="GO:0005886">
    <property type="term" value="C:plasma membrane"/>
    <property type="evidence" value="ECO:0007669"/>
    <property type="project" value="UniProtKB-SubCell"/>
</dbReference>
<evidence type="ECO:0000256" key="2">
    <source>
        <dbReference type="ARBA" id="ARBA00008685"/>
    </source>
</evidence>
<keyword evidence="10" id="KW-0325">Glycoprotein</keyword>
<feature type="binding site" evidence="13">
    <location>
        <position position="409"/>
    </location>
    <ligand>
        <name>L-glutamate</name>
        <dbReference type="ChEBI" id="CHEBI:29985"/>
    </ligand>
</feature>
<feature type="transmembrane region" description="Helical" evidence="16">
    <location>
        <begin position="744"/>
        <end position="768"/>
    </location>
</feature>
<feature type="binding site" evidence="13">
    <location>
        <position position="404"/>
    </location>
    <ligand>
        <name>L-glutamate</name>
        <dbReference type="ChEBI" id="CHEBI:29985"/>
    </ligand>
</feature>
<feature type="disulfide bond" evidence="15">
    <location>
        <begin position="671"/>
        <end position="729"/>
    </location>
</feature>